<evidence type="ECO:0000259" key="2">
    <source>
        <dbReference type="Pfam" id="PF00174"/>
    </source>
</evidence>
<keyword evidence="1" id="KW-0472">Membrane</keyword>
<gene>
    <name evidence="3" type="ORF">L6E24_05165</name>
</gene>
<dbReference type="PANTHER" id="PTHR43032">
    <property type="entry name" value="PROTEIN-METHIONINE-SULFOXIDE REDUCTASE"/>
    <property type="match status" value="1"/>
</dbReference>
<dbReference type="Pfam" id="PF00174">
    <property type="entry name" value="Oxidored_molyb"/>
    <property type="match status" value="1"/>
</dbReference>
<dbReference type="KEGG" id="mend:L6E24_05165"/>
<dbReference type="PANTHER" id="PTHR43032:SF2">
    <property type="entry name" value="BLL0505 PROTEIN"/>
    <property type="match status" value="1"/>
</dbReference>
<dbReference type="Proteomes" id="UP001060368">
    <property type="component" value="Chromosome"/>
</dbReference>
<evidence type="ECO:0000313" key="3">
    <source>
        <dbReference type="EMBL" id="UUX93508.1"/>
    </source>
</evidence>
<dbReference type="Gene3D" id="3.90.420.10">
    <property type="entry name" value="Oxidoreductase, molybdopterin-binding domain"/>
    <property type="match status" value="1"/>
</dbReference>
<organism evidence="3 4">
    <name type="scientific">Methanoplanus endosymbiosus</name>
    <dbReference type="NCBI Taxonomy" id="33865"/>
    <lineage>
        <taxon>Archaea</taxon>
        <taxon>Methanobacteriati</taxon>
        <taxon>Methanobacteriota</taxon>
        <taxon>Stenosarchaea group</taxon>
        <taxon>Methanomicrobia</taxon>
        <taxon>Methanomicrobiales</taxon>
        <taxon>Methanomicrobiaceae</taxon>
        <taxon>Methanoplanus</taxon>
    </lineage>
</organism>
<dbReference type="InterPro" id="IPR036374">
    <property type="entry name" value="OxRdtase_Mopterin-bd_sf"/>
</dbReference>
<evidence type="ECO:0000313" key="4">
    <source>
        <dbReference type="Proteomes" id="UP001060368"/>
    </source>
</evidence>
<keyword evidence="4" id="KW-1185">Reference proteome</keyword>
<dbReference type="AlphaFoldDB" id="A0A9E7TJD1"/>
<dbReference type="RefSeq" id="WP_257743645.1">
    <property type="nucleotide sequence ID" value="NZ_CP096115.1"/>
</dbReference>
<dbReference type="InterPro" id="IPR000572">
    <property type="entry name" value="OxRdtase_Mopterin-bd_dom"/>
</dbReference>
<sequence>MKRGTQIIIIAAVMITAVIYAVDLAANTGINLSGDLSADTDYTEIREYEGEKLSSVNDFRENSIKGPVYPDMDKYQLKISGLVKNPLSYTYNEAISGFRNHSKVTTLYCVEGWEATIFWEGISVSELIGSSEPEEAADTVIFHAYDGYTTSFPLEYITGNEIILAYSMNGIILPPQRGYPFQLVAEDKWGYKWIKWVTEIELSDERNYRGYWESRGYSNSADLNEGFFGN</sequence>
<keyword evidence="1" id="KW-1133">Transmembrane helix</keyword>
<feature type="transmembrane region" description="Helical" evidence="1">
    <location>
        <begin position="7"/>
        <end position="26"/>
    </location>
</feature>
<dbReference type="EMBL" id="CP096115">
    <property type="protein sequence ID" value="UUX93508.1"/>
    <property type="molecule type" value="Genomic_DNA"/>
</dbReference>
<accession>A0A9E7TJD1</accession>
<dbReference type="GeneID" id="74307063"/>
<evidence type="ECO:0000256" key="1">
    <source>
        <dbReference type="SAM" id="Phobius"/>
    </source>
</evidence>
<keyword evidence="1" id="KW-0812">Transmembrane</keyword>
<protein>
    <submittedName>
        <fullName evidence="3">Molybdopterin-dependent oxidoreductase</fullName>
    </submittedName>
</protein>
<dbReference type="SUPFAM" id="SSF56524">
    <property type="entry name" value="Oxidoreductase molybdopterin-binding domain"/>
    <property type="match status" value="1"/>
</dbReference>
<proteinExistence type="predicted"/>
<name>A0A9E7TJD1_9EURY</name>
<feature type="domain" description="Oxidoreductase molybdopterin-binding" evidence="2">
    <location>
        <begin position="70"/>
        <end position="212"/>
    </location>
</feature>
<reference evidence="3" key="1">
    <citation type="submission" date="2022-04" db="EMBL/GenBank/DDBJ databases">
        <title>Complete genome of Methanoplanus endosymbiosus DSM 3599.</title>
        <authorList>
            <person name="Chen S.-C."/>
            <person name="You Y.-T."/>
            <person name="Zhou Y.-Z."/>
            <person name="Lai M.-C."/>
        </authorList>
    </citation>
    <scope>NUCLEOTIDE SEQUENCE</scope>
    <source>
        <strain evidence="3">DSM 3599</strain>
    </source>
</reference>